<keyword evidence="1" id="KW-0812">Transmembrane</keyword>
<evidence type="ECO:0000313" key="3">
    <source>
        <dbReference type="Proteomes" id="UP001476798"/>
    </source>
</evidence>
<organism evidence="2 3">
    <name type="scientific">Goodea atripinnis</name>
    <dbReference type="NCBI Taxonomy" id="208336"/>
    <lineage>
        <taxon>Eukaryota</taxon>
        <taxon>Metazoa</taxon>
        <taxon>Chordata</taxon>
        <taxon>Craniata</taxon>
        <taxon>Vertebrata</taxon>
        <taxon>Euteleostomi</taxon>
        <taxon>Actinopterygii</taxon>
        <taxon>Neopterygii</taxon>
        <taxon>Teleostei</taxon>
        <taxon>Neoteleostei</taxon>
        <taxon>Acanthomorphata</taxon>
        <taxon>Ovalentaria</taxon>
        <taxon>Atherinomorphae</taxon>
        <taxon>Cyprinodontiformes</taxon>
        <taxon>Goodeidae</taxon>
        <taxon>Goodea</taxon>
    </lineage>
</organism>
<feature type="transmembrane region" description="Helical" evidence="1">
    <location>
        <begin position="58"/>
        <end position="85"/>
    </location>
</feature>
<gene>
    <name evidence="2" type="ORF">GOODEAATRI_017850</name>
</gene>
<accession>A0ABV0N5K1</accession>
<comment type="caution">
    <text evidence="2">The sequence shown here is derived from an EMBL/GenBank/DDBJ whole genome shotgun (WGS) entry which is preliminary data.</text>
</comment>
<reference evidence="2 3" key="1">
    <citation type="submission" date="2021-06" db="EMBL/GenBank/DDBJ databases">
        <authorList>
            <person name="Palmer J.M."/>
        </authorList>
    </citation>
    <scope>NUCLEOTIDE SEQUENCE [LARGE SCALE GENOMIC DNA]</scope>
    <source>
        <strain evidence="2 3">GA_2019</strain>
        <tissue evidence="2">Muscle</tissue>
    </source>
</reference>
<evidence type="ECO:0000313" key="2">
    <source>
        <dbReference type="EMBL" id="MEQ2165537.1"/>
    </source>
</evidence>
<keyword evidence="1" id="KW-0472">Membrane</keyword>
<protein>
    <submittedName>
        <fullName evidence="2">Uncharacterized protein</fullName>
    </submittedName>
</protein>
<sequence length="108" mass="12659">MHFPRKHMVCKTVNGIDEELPLPVYLLGLLLCLLRSPYHLHEQTQNPPYKFFLFSETVFGLFFNLLTEGFFFTDTWCSFIILTITGLELSSEGLMEDLHRLLLTSFHF</sequence>
<keyword evidence="3" id="KW-1185">Reference proteome</keyword>
<dbReference type="Proteomes" id="UP001476798">
    <property type="component" value="Unassembled WGS sequence"/>
</dbReference>
<dbReference type="EMBL" id="JAHRIO010021470">
    <property type="protein sequence ID" value="MEQ2165537.1"/>
    <property type="molecule type" value="Genomic_DNA"/>
</dbReference>
<keyword evidence="1" id="KW-1133">Transmembrane helix</keyword>
<name>A0ABV0N5K1_9TELE</name>
<evidence type="ECO:0000256" key="1">
    <source>
        <dbReference type="SAM" id="Phobius"/>
    </source>
</evidence>
<proteinExistence type="predicted"/>